<feature type="transmembrane region" description="Helical" evidence="1">
    <location>
        <begin position="87"/>
        <end position="104"/>
    </location>
</feature>
<dbReference type="InterPro" id="IPR045931">
    <property type="entry name" value="DUF6350"/>
</dbReference>
<keyword evidence="3" id="KW-1185">Reference proteome</keyword>
<accession>A0ABW8APD4</accession>
<dbReference type="Pfam" id="PF19877">
    <property type="entry name" value="DUF6350"/>
    <property type="match status" value="1"/>
</dbReference>
<feature type="transmembrane region" description="Helical" evidence="1">
    <location>
        <begin position="385"/>
        <end position="406"/>
    </location>
</feature>
<name>A0ABW8APD4_9ACTN</name>
<feature type="transmembrane region" description="Helical" evidence="1">
    <location>
        <begin position="134"/>
        <end position="153"/>
    </location>
</feature>
<evidence type="ECO:0000313" key="2">
    <source>
        <dbReference type="EMBL" id="MFI7588229.1"/>
    </source>
</evidence>
<dbReference type="RefSeq" id="WP_398281414.1">
    <property type="nucleotide sequence ID" value="NZ_JBITLV010000004.1"/>
</dbReference>
<dbReference type="Proteomes" id="UP001612915">
    <property type="component" value="Unassembled WGS sequence"/>
</dbReference>
<feature type="transmembrane region" description="Helical" evidence="1">
    <location>
        <begin position="165"/>
        <end position="185"/>
    </location>
</feature>
<feature type="transmembrane region" description="Helical" evidence="1">
    <location>
        <begin position="314"/>
        <end position="335"/>
    </location>
</feature>
<keyword evidence="1" id="KW-0472">Membrane</keyword>
<evidence type="ECO:0000256" key="1">
    <source>
        <dbReference type="SAM" id="Phobius"/>
    </source>
</evidence>
<sequence length="431" mass="43235">MSRLLERERDVARERSTPGVNPIGAGLLAAAQAAGASLTVVLLPVVLTWATAAYSEAPWSQALQVGVDAWLLAQHAGIVIPGGHVGLVPLALALVPLIACWLAGVRVARTLDPNGEAIRARVGRVGASLPPARALVAFVGGYVGLAAVACGIGSTTTVRPLAAQALVGAGVVSTVGALAGAAAWAERGRLDGVRLVLEWLRLPWLVRRCLAPAALAVGLQLGLGVVLVVVALVAGRDQVVLLHEALAPGLVGGLVLVLAQVTVLPNLTIYAVSYAAGPGFAIGADSVVSPGEVRLGALPAVPLLGGLPVDAVPVLVRVALVVLVALPGVAAGMSLHRRGYAADVREALAEAATTGVLVGLGWFVLSWLSGGAAGPGRLADVGPVPWAVGLTVGGATLVTILLTVLFRELVTSLAAEPTGPPTEPESTEAGS</sequence>
<keyword evidence="1" id="KW-0812">Transmembrane</keyword>
<organism evidence="2 3">
    <name type="scientific">Spongisporangium articulatum</name>
    <dbReference type="NCBI Taxonomy" id="3362603"/>
    <lineage>
        <taxon>Bacteria</taxon>
        <taxon>Bacillati</taxon>
        <taxon>Actinomycetota</taxon>
        <taxon>Actinomycetes</taxon>
        <taxon>Kineosporiales</taxon>
        <taxon>Kineosporiaceae</taxon>
        <taxon>Spongisporangium</taxon>
    </lineage>
</organism>
<dbReference type="EMBL" id="JBITLV010000004">
    <property type="protein sequence ID" value="MFI7588229.1"/>
    <property type="molecule type" value="Genomic_DNA"/>
</dbReference>
<comment type="caution">
    <text evidence="2">The sequence shown here is derived from an EMBL/GenBank/DDBJ whole genome shotgun (WGS) entry which is preliminary data.</text>
</comment>
<protein>
    <submittedName>
        <fullName evidence="2">DUF6350 family protein</fullName>
    </submittedName>
</protein>
<feature type="transmembrane region" description="Helical" evidence="1">
    <location>
        <begin position="205"/>
        <end position="233"/>
    </location>
</feature>
<reference evidence="2 3" key="1">
    <citation type="submission" date="2024-10" db="EMBL/GenBank/DDBJ databases">
        <title>The Natural Products Discovery Center: Release of the First 8490 Sequenced Strains for Exploring Actinobacteria Biosynthetic Diversity.</title>
        <authorList>
            <person name="Kalkreuter E."/>
            <person name="Kautsar S.A."/>
            <person name="Yang D."/>
            <person name="Bader C.D."/>
            <person name="Teijaro C.N."/>
            <person name="Fluegel L."/>
            <person name="Davis C.M."/>
            <person name="Simpson J.R."/>
            <person name="Lauterbach L."/>
            <person name="Steele A.D."/>
            <person name="Gui C."/>
            <person name="Meng S."/>
            <person name="Li G."/>
            <person name="Viehrig K."/>
            <person name="Ye F."/>
            <person name="Su P."/>
            <person name="Kiefer A.F."/>
            <person name="Nichols A."/>
            <person name="Cepeda A.J."/>
            <person name="Yan W."/>
            <person name="Fan B."/>
            <person name="Jiang Y."/>
            <person name="Adhikari A."/>
            <person name="Zheng C.-J."/>
            <person name="Schuster L."/>
            <person name="Cowan T.M."/>
            <person name="Smanski M.J."/>
            <person name="Chevrette M.G."/>
            <person name="De Carvalho L.P.S."/>
            <person name="Shen B."/>
        </authorList>
    </citation>
    <scope>NUCLEOTIDE SEQUENCE [LARGE SCALE GENOMIC DNA]</scope>
    <source>
        <strain evidence="2 3">NPDC049639</strain>
    </source>
</reference>
<evidence type="ECO:0000313" key="3">
    <source>
        <dbReference type="Proteomes" id="UP001612915"/>
    </source>
</evidence>
<feature type="transmembrane region" description="Helical" evidence="1">
    <location>
        <begin position="245"/>
        <end position="264"/>
    </location>
</feature>
<gene>
    <name evidence="2" type="ORF">ACIB24_14265</name>
</gene>
<keyword evidence="1" id="KW-1133">Transmembrane helix</keyword>
<proteinExistence type="predicted"/>
<feature type="transmembrane region" description="Helical" evidence="1">
    <location>
        <begin position="347"/>
        <end position="365"/>
    </location>
</feature>